<accession>A0A6H1ZP43</accession>
<name>A0A6H1ZP43_9ZZZZ</name>
<proteinExistence type="predicted"/>
<organism evidence="1">
    <name type="scientific">viral metagenome</name>
    <dbReference type="NCBI Taxonomy" id="1070528"/>
    <lineage>
        <taxon>unclassified sequences</taxon>
        <taxon>metagenomes</taxon>
        <taxon>organismal metagenomes</taxon>
    </lineage>
</organism>
<reference evidence="1" key="1">
    <citation type="submission" date="2020-03" db="EMBL/GenBank/DDBJ databases">
        <title>The deep terrestrial virosphere.</title>
        <authorList>
            <person name="Holmfeldt K."/>
            <person name="Nilsson E."/>
            <person name="Simone D."/>
            <person name="Lopez-Fernandez M."/>
            <person name="Wu X."/>
            <person name="de Brujin I."/>
            <person name="Lundin D."/>
            <person name="Andersson A."/>
            <person name="Bertilsson S."/>
            <person name="Dopson M."/>
        </authorList>
    </citation>
    <scope>NUCLEOTIDE SEQUENCE</scope>
    <source>
        <strain evidence="1">TM448A01213</strain>
        <strain evidence="2">TM448B00810</strain>
    </source>
</reference>
<protein>
    <submittedName>
        <fullName evidence="1">Uncharacterized protein</fullName>
    </submittedName>
</protein>
<dbReference type="AlphaFoldDB" id="A0A6H1ZP43"/>
<sequence length="85" mass="9673">MPVKTRQARRISARLAGRAETIRRLWKLNGQIEGFAEECLIDEGELRGAIFRLAQQALSLDKRELQKLEDIKAVMEKAWGLVPQG</sequence>
<gene>
    <name evidence="1" type="ORF">TM448A01213_0003</name>
    <name evidence="2" type="ORF">TM448B00810_0029</name>
</gene>
<evidence type="ECO:0000313" key="2">
    <source>
        <dbReference type="EMBL" id="QJH96796.1"/>
    </source>
</evidence>
<dbReference type="EMBL" id="MT144112">
    <property type="protein sequence ID" value="QJA48970.1"/>
    <property type="molecule type" value="Genomic_DNA"/>
</dbReference>
<dbReference type="EMBL" id="MT144662">
    <property type="protein sequence ID" value="QJH96796.1"/>
    <property type="molecule type" value="Genomic_DNA"/>
</dbReference>
<evidence type="ECO:0000313" key="1">
    <source>
        <dbReference type="EMBL" id="QJA48970.1"/>
    </source>
</evidence>